<feature type="domain" description="Gfd2/YDR514C-like C-terminal" evidence="2">
    <location>
        <begin position="164"/>
        <end position="293"/>
    </location>
</feature>
<feature type="compositionally biased region" description="Low complexity" evidence="1">
    <location>
        <begin position="501"/>
        <end position="511"/>
    </location>
</feature>
<evidence type="ECO:0000313" key="3">
    <source>
        <dbReference type="EMBL" id="EKM84342.1"/>
    </source>
</evidence>
<evidence type="ECO:0000259" key="2">
    <source>
        <dbReference type="Pfam" id="PF21762"/>
    </source>
</evidence>
<gene>
    <name evidence="3" type="ORF">AGABI1DRAFT_104252</name>
</gene>
<dbReference type="AlphaFoldDB" id="K5XLP1"/>
<feature type="compositionally biased region" description="Polar residues" evidence="1">
    <location>
        <begin position="571"/>
        <end position="587"/>
    </location>
</feature>
<dbReference type="OrthoDB" id="5953249at2759"/>
<protein>
    <recommendedName>
        <fullName evidence="2">Gfd2/YDR514C-like C-terminal domain-containing protein</fullName>
    </recommendedName>
</protein>
<dbReference type="OMA" id="PFETSQR"/>
<keyword evidence="4" id="KW-1185">Reference proteome</keyword>
<evidence type="ECO:0000256" key="1">
    <source>
        <dbReference type="SAM" id="MobiDB-lite"/>
    </source>
</evidence>
<dbReference type="Proteomes" id="UP000008493">
    <property type="component" value="Unassembled WGS sequence"/>
</dbReference>
<dbReference type="Pfam" id="PF21762">
    <property type="entry name" value="DEDDh_C"/>
    <property type="match status" value="1"/>
</dbReference>
<name>K5XLP1_AGABU</name>
<accession>K5XLP1</accession>
<feature type="compositionally biased region" description="Low complexity" evidence="1">
    <location>
        <begin position="332"/>
        <end position="366"/>
    </location>
</feature>
<feature type="region of interest" description="Disordered" evidence="1">
    <location>
        <begin position="498"/>
        <end position="599"/>
    </location>
</feature>
<dbReference type="eggNOG" id="ENOG502S0NE">
    <property type="taxonomic scope" value="Eukaryota"/>
</dbReference>
<dbReference type="EMBL" id="JH971385">
    <property type="protein sequence ID" value="EKM84342.1"/>
    <property type="molecule type" value="Genomic_DNA"/>
</dbReference>
<dbReference type="HOGENOM" id="CLU_031395_1_0_1"/>
<dbReference type="PANTHER" id="PTHR28083:SF1">
    <property type="entry name" value="GOOD FOR FULL DBP5 ACTIVITY PROTEIN 2"/>
    <property type="match status" value="1"/>
</dbReference>
<organism evidence="3 4">
    <name type="scientific">Agaricus bisporus var. burnettii (strain JB137-S8 / ATCC MYA-4627 / FGSC 10392)</name>
    <name type="common">White button mushroom</name>
    <dbReference type="NCBI Taxonomy" id="597362"/>
    <lineage>
        <taxon>Eukaryota</taxon>
        <taxon>Fungi</taxon>
        <taxon>Dikarya</taxon>
        <taxon>Basidiomycota</taxon>
        <taxon>Agaricomycotina</taxon>
        <taxon>Agaricomycetes</taxon>
        <taxon>Agaricomycetidae</taxon>
        <taxon>Agaricales</taxon>
        <taxon>Agaricineae</taxon>
        <taxon>Agaricaceae</taxon>
        <taxon>Agaricus</taxon>
    </lineage>
</organism>
<dbReference type="KEGG" id="abp:AGABI1DRAFT104252"/>
<dbReference type="InterPro" id="IPR048519">
    <property type="entry name" value="Gfd2/YDR514C-like_C"/>
</dbReference>
<dbReference type="PANTHER" id="PTHR28083">
    <property type="entry name" value="GOOD FOR FULL DBP5 ACTIVITY PROTEIN 2"/>
    <property type="match status" value="1"/>
</dbReference>
<proteinExistence type="predicted"/>
<reference evidence="4" key="1">
    <citation type="journal article" date="2012" name="Proc. Natl. Acad. Sci. U.S.A.">
        <title>Genome sequence of the button mushroom Agaricus bisporus reveals mechanisms governing adaptation to a humic-rich ecological niche.</title>
        <authorList>
            <person name="Morin E."/>
            <person name="Kohler A."/>
            <person name="Baker A.R."/>
            <person name="Foulongne-Oriol M."/>
            <person name="Lombard V."/>
            <person name="Nagy L.G."/>
            <person name="Ohm R.A."/>
            <person name="Patyshakuliyeva A."/>
            <person name="Brun A."/>
            <person name="Aerts A.L."/>
            <person name="Bailey A.M."/>
            <person name="Billette C."/>
            <person name="Coutinho P.M."/>
            <person name="Deakin G."/>
            <person name="Doddapaneni H."/>
            <person name="Floudas D."/>
            <person name="Grimwood J."/>
            <person name="Hilden K."/>
            <person name="Kuees U."/>
            <person name="LaButti K.M."/>
            <person name="Lapidus A."/>
            <person name="Lindquist E.A."/>
            <person name="Lucas S.M."/>
            <person name="Murat C."/>
            <person name="Riley R.W."/>
            <person name="Salamov A.A."/>
            <person name="Schmutz J."/>
            <person name="Subramanian V."/>
            <person name="Woesten H.A.B."/>
            <person name="Xu J."/>
            <person name="Eastwood D.C."/>
            <person name="Foster G.D."/>
            <person name="Sonnenberg A.S."/>
            <person name="Cullen D."/>
            <person name="de Vries R.P."/>
            <person name="Lundell T."/>
            <person name="Hibbett D.S."/>
            <person name="Henrissat B."/>
            <person name="Burton K.S."/>
            <person name="Kerrigan R.W."/>
            <person name="Challen M.P."/>
            <person name="Grigoriev I.V."/>
            <person name="Martin F."/>
        </authorList>
    </citation>
    <scope>NUCLEOTIDE SEQUENCE [LARGE SCALE GENOMIC DNA]</scope>
    <source>
        <strain evidence="4">JB137-S8 / ATCC MYA-4627 / FGSC 10392</strain>
    </source>
</reference>
<feature type="compositionally biased region" description="Polar residues" evidence="1">
    <location>
        <begin position="370"/>
        <end position="382"/>
    </location>
</feature>
<dbReference type="GO" id="GO:0005634">
    <property type="term" value="C:nucleus"/>
    <property type="evidence" value="ECO:0007669"/>
    <property type="project" value="TreeGrafter"/>
</dbReference>
<sequence>MSEFKLVDPKGWTYDLHSVYSAYLGYFQVHNIPWFERTWGHLFTSFEEFLAFSWPVITVTDAHTGRAHIVTRLNSIGAFLKMIKTRFGETLPQAPNILQVTPFESSTRHLRNISDYASYKKLYSTLPAAVFAAQRTRVRTGDARTIKGLWANRDKSYLVLSFVWSERNEKSCLEFGYAAVRCGHMEASGHWPPTPDSNYRKGHYIVEEYVDKVFNKHPPNHPWQYAFGESQLTPKNKLPQIVQAVISSLKSPESETNSNDIVLVGIGMHALLGRLEEMKIKIPHNVLMIDIANFEKSLYTNGERGVMIDPKTEKPRSQGSTLSLDSLLRSFQQPSNRPQQQQRPNLKSNPKSNNSSSSGSSPLSSPHAPLQTSNGINNTNPSSHLPFPLQPVVIPQCALANAGNEAFMTLFALQMLLDPVSTRPPTKKAKMPVPLSLANLNAMNGGIPMMGAMVSSGMPGMPQMSMSMYHRMGPPNPMPMSGIPGMPPIVGVNGLMGPMPSSMNTTGSNNSGRERRQSSFSPYDLSGEFGEMQLSVKRARSSAPVLPGGEGFDSPSSGQDRGGDEYPAVGKNQTVSTARPSFLSVEQQRLRRHSDYALR</sequence>
<dbReference type="InParanoid" id="K5XLP1"/>
<evidence type="ECO:0000313" key="4">
    <source>
        <dbReference type="Proteomes" id="UP000008493"/>
    </source>
</evidence>
<dbReference type="GeneID" id="18821971"/>
<dbReference type="InterPro" id="IPR040151">
    <property type="entry name" value="Gfd2/YDR514C-like"/>
</dbReference>
<dbReference type="RefSeq" id="XP_007325949.1">
    <property type="nucleotide sequence ID" value="XM_007325887.1"/>
</dbReference>
<feature type="region of interest" description="Disordered" evidence="1">
    <location>
        <begin position="332"/>
        <end position="382"/>
    </location>
</feature>